<sequence>MLSGFATLKKRTDSTGVTTMKSPTAPGHNLMQIALAGLPLFDLDIQQCRA</sequence>
<dbReference type="EMBL" id="FNCO01000001">
    <property type="protein sequence ID" value="SDG04943.1"/>
    <property type="molecule type" value="Genomic_DNA"/>
</dbReference>
<accession>A0A1G7R2G9</accession>
<proteinExistence type="predicted"/>
<feature type="region of interest" description="Disordered" evidence="1">
    <location>
        <begin position="1"/>
        <end position="23"/>
    </location>
</feature>
<dbReference type="Proteomes" id="UP000182894">
    <property type="component" value="Unassembled WGS sequence"/>
</dbReference>
<evidence type="ECO:0000313" key="2">
    <source>
        <dbReference type="EMBL" id="SDG04943.1"/>
    </source>
</evidence>
<protein>
    <submittedName>
        <fullName evidence="2">Uncharacterized protein</fullName>
    </submittedName>
</protein>
<reference evidence="3" key="1">
    <citation type="submission" date="2016-10" db="EMBL/GenBank/DDBJ databases">
        <authorList>
            <person name="Varghese N."/>
            <person name="Submissions S."/>
        </authorList>
    </citation>
    <scope>NUCLEOTIDE SEQUENCE [LARGE SCALE GENOMIC DNA]</scope>
    <source>
        <strain evidence="3">ATCC 700689</strain>
    </source>
</reference>
<evidence type="ECO:0000256" key="1">
    <source>
        <dbReference type="SAM" id="MobiDB-lite"/>
    </source>
</evidence>
<organism evidence="2 3">
    <name type="scientific">Pseudomonas abietaniphila</name>
    <dbReference type="NCBI Taxonomy" id="89065"/>
    <lineage>
        <taxon>Bacteria</taxon>
        <taxon>Pseudomonadati</taxon>
        <taxon>Pseudomonadota</taxon>
        <taxon>Gammaproteobacteria</taxon>
        <taxon>Pseudomonadales</taxon>
        <taxon>Pseudomonadaceae</taxon>
        <taxon>Pseudomonas</taxon>
    </lineage>
</organism>
<evidence type="ECO:0000313" key="3">
    <source>
        <dbReference type="Proteomes" id="UP000182894"/>
    </source>
</evidence>
<dbReference type="AlphaFoldDB" id="A0A1G7R2G9"/>
<name>A0A1G7R2G9_9PSED</name>
<gene>
    <name evidence="2" type="ORF">SAMN05216605_10110</name>
</gene>
<keyword evidence="3" id="KW-1185">Reference proteome</keyword>